<gene>
    <name evidence="1" type="ORF">BWQ96_08141</name>
</gene>
<evidence type="ECO:0000313" key="2">
    <source>
        <dbReference type="Proteomes" id="UP000247409"/>
    </source>
</evidence>
<dbReference type="Proteomes" id="UP000247409">
    <property type="component" value="Unassembled WGS sequence"/>
</dbReference>
<accession>A0A2V3IJ72</accession>
<evidence type="ECO:0000313" key="1">
    <source>
        <dbReference type="EMBL" id="PXF42109.1"/>
    </source>
</evidence>
<protein>
    <submittedName>
        <fullName evidence="1">Uncharacterized protein</fullName>
    </submittedName>
</protein>
<dbReference type="AlphaFoldDB" id="A0A2V3IJ72"/>
<comment type="caution">
    <text evidence="1">The sequence shown here is derived from an EMBL/GenBank/DDBJ whole genome shotgun (WGS) entry which is preliminary data.</text>
</comment>
<dbReference type="EMBL" id="NBIV01000176">
    <property type="protein sequence ID" value="PXF42109.1"/>
    <property type="molecule type" value="Genomic_DNA"/>
</dbReference>
<name>A0A2V3IJ72_9FLOR</name>
<proteinExistence type="predicted"/>
<sequence>MGVIISRYMDPSCNEGAIVKFIIDSIRLVKTVCTSDTYFTDLTPWNVINFNDDDPSTTEPLLRGLPWYNWNEASYMTDGVQLDMEHGEQDWYEGVQDAEVQRLYYEMRSSGKLVDEEGDGVESAEDHTRHDLLYLCRGYEEVNGSV</sequence>
<reference evidence="1 2" key="1">
    <citation type="journal article" date="2018" name="Mol. Biol. Evol.">
        <title>Analysis of the draft genome of the red seaweed Gracilariopsis chorda provides insights into genome size evolution in Rhodophyta.</title>
        <authorList>
            <person name="Lee J."/>
            <person name="Yang E.C."/>
            <person name="Graf L."/>
            <person name="Yang J.H."/>
            <person name="Qiu H."/>
            <person name="Zel Zion U."/>
            <person name="Chan C.X."/>
            <person name="Stephens T.G."/>
            <person name="Weber A.P.M."/>
            <person name="Boo G.H."/>
            <person name="Boo S.M."/>
            <person name="Kim K.M."/>
            <person name="Shin Y."/>
            <person name="Jung M."/>
            <person name="Lee S.J."/>
            <person name="Yim H.S."/>
            <person name="Lee J.H."/>
            <person name="Bhattacharya D."/>
            <person name="Yoon H.S."/>
        </authorList>
    </citation>
    <scope>NUCLEOTIDE SEQUENCE [LARGE SCALE GENOMIC DNA]</scope>
    <source>
        <strain evidence="1 2">SKKU-2015</strain>
        <tissue evidence="1">Whole body</tissue>
    </source>
</reference>
<organism evidence="1 2">
    <name type="scientific">Gracilariopsis chorda</name>
    <dbReference type="NCBI Taxonomy" id="448386"/>
    <lineage>
        <taxon>Eukaryota</taxon>
        <taxon>Rhodophyta</taxon>
        <taxon>Florideophyceae</taxon>
        <taxon>Rhodymeniophycidae</taxon>
        <taxon>Gracilariales</taxon>
        <taxon>Gracilariaceae</taxon>
        <taxon>Gracilariopsis</taxon>
    </lineage>
</organism>
<keyword evidence="2" id="KW-1185">Reference proteome</keyword>